<dbReference type="PANTHER" id="PTHR43818">
    <property type="entry name" value="BCDNA.GH03377"/>
    <property type="match status" value="1"/>
</dbReference>
<keyword evidence="1 4" id="KW-0560">Oxidoreductase</keyword>
<evidence type="ECO:0000259" key="2">
    <source>
        <dbReference type="Pfam" id="PF01408"/>
    </source>
</evidence>
<protein>
    <submittedName>
        <fullName evidence="4">1,5-anhydro-D-fructose reductase</fullName>
        <ecNumber evidence="4">1.1.1.292</ecNumber>
    </submittedName>
</protein>
<name>A0A2Z2NN82_9GAMM</name>
<evidence type="ECO:0000313" key="5">
    <source>
        <dbReference type="Proteomes" id="UP000250079"/>
    </source>
</evidence>
<dbReference type="OrthoDB" id="9801953at2"/>
<dbReference type="Proteomes" id="UP000250079">
    <property type="component" value="Chromosome"/>
</dbReference>
<dbReference type="InterPro" id="IPR055170">
    <property type="entry name" value="GFO_IDH_MocA-like_dom"/>
</dbReference>
<dbReference type="PANTHER" id="PTHR43818:SF11">
    <property type="entry name" value="BCDNA.GH03377"/>
    <property type="match status" value="1"/>
</dbReference>
<dbReference type="Pfam" id="PF22725">
    <property type="entry name" value="GFO_IDH_MocA_C3"/>
    <property type="match status" value="1"/>
</dbReference>
<dbReference type="KEGG" id="gai:IMCC3135_06370"/>
<dbReference type="GO" id="GO:0033712">
    <property type="term" value="F:1,5-anhydro-D-fructose reductase (1,5-anhydro-D-mannitol-forming) activity"/>
    <property type="evidence" value="ECO:0007669"/>
    <property type="project" value="UniProtKB-EC"/>
</dbReference>
<dbReference type="InterPro" id="IPR050463">
    <property type="entry name" value="Gfo/Idh/MocA_oxidrdct_glycsds"/>
</dbReference>
<dbReference type="InterPro" id="IPR000683">
    <property type="entry name" value="Gfo/Idh/MocA-like_OxRdtase_N"/>
</dbReference>
<accession>A0A2Z2NN82</accession>
<dbReference type="InterPro" id="IPR036291">
    <property type="entry name" value="NAD(P)-bd_dom_sf"/>
</dbReference>
<dbReference type="AlphaFoldDB" id="A0A2Z2NN82"/>
<sequence length="354" mass="38830">MSSLNVLLVGTGRMAETHAQRFAEIPGVSVLAAVDVNADRVQRFSAMHGIAHSHTQLDEALAAHRLDAVSVVTPDALHAPVTLQCLAAGLPVLCEKPLSDSMQTSQDMVAAANRADVLNMVNLSYRVSGALHLAREWVDQGRIGEIRHVEASYRQSWLCSPYWGEWSTEEAWLWRLSTAHGSSGVLGDIGIHILDFVTAGVGMDITGLQCRLHTFDKAPENRIGEYVLDANDSCVLNMQMENGALGVVHMSRFQTGYFNDLSLTLHGTQGALQLSTGQCGDKLRACLGEDRHIPQWQDVEVVAQPDTFERFVGALKKGETGSPDFAHAALLQHYLQRCLDSHEQGRWLDCDPLR</sequence>
<evidence type="ECO:0000313" key="4">
    <source>
        <dbReference type="EMBL" id="ASJ71381.1"/>
    </source>
</evidence>
<dbReference type="SUPFAM" id="SSF55347">
    <property type="entry name" value="Glyceraldehyde-3-phosphate dehydrogenase-like, C-terminal domain"/>
    <property type="match status" value="1"/>
</dbReference>
<feature type="domain" description="Gfo/Idh/MocA-like oxidoreductase N-terminal" evidence="2">
    <location>
        <begin position="4"/>
        <end position="122"/>
    </location>
</feature>
<dbReference type="SUPFAM" id="SSF51735">
    <property type="entry name" value="NAD(P)-binding Rossmann-fold domains"/>
    <property type="match status" value="1"/>
</dbReference>
<dbReference type="Gene3D" id="3.40.50.720">
    <property type="entry name" value="NAD(P)-binding Rossmann-like Domain"/>
    <property type="match status" value="1"/>
</dbReference>
<dbReference type="RefSeq" id="WP_088916825.1">
    <property type="nucleotide sequence ID" value="NZ_CP018632.1"/>
</dbReference>
<organism evidence="4 5">
    <name type="scientific">Granulosicoccus antarcticus IMCC3135</name>
    <dbReference type="NCBI Taxonomy" id="1192854"/>
    <lineage>
        <taxon>Bacteria</taxon>
        <taxon>Pseudomonadati</taxon>
        <taxon>Pseudomonadota</taxon>
        <taxon>Gammaproteobacteria</taxon>
        <taxon>Chromatiales</taxon>
        <taxon>Granulosicoccaceae</taxon>
        <taxon>Granulosicoccus</taxon>
    </lineage>
</organism>
<keyword evidence="5" id="KW-1185">Reference proteome</keyword>
<feature type="domain" description="GFO/IDH/MocA-like oxidoreductase" evidence="3">
    <location>
        <begin position="133"/>
        <end position="272"/>
    </location>
</feature>
<dbReference type="GO" id="GO:0000166">
    <property type="term" value="F:nucleotide binding"/>
    <property type="evidence" value="ECO:0007669"/>
    <property type="project" value="InterPro"/>
</dbReference>
<dbReference type="Gene3D" id="3.30.360.10">
    <property type="entry name" value="Dihydrodipicolinate Reductase, domain 2"/>
    <property type="match status" value="1"/>
</dbReference>
<dbReference type="EMBL" id="CP018632">
    <property type="protein sequence ID" value="ASJ71381.1"/>
    <property type="molecule type" value="Genomic_DNA"/>
</dbReference>
<evidence type="ECO:0000256" key="1">
    <source>
        <dbReference type="ARBA" id="ARBA00023002"/>
    </source>
</evidence>
<gene>
    <name evidence="4" type="primary">afr_1</name>
    <name evidence="4" type="ORF">IMCC3135_06370</name>
</gene>
<proteinExistence type="predicted"/>
<evidence type="ECO:0000259" key="3">
    <source>
        <dbReference type="Pfam" id="PF22725"/>
    </source>
</evidence>
<dbReference type="Pfam" id="PF01408">
    <property type="entry name" value="GFO_IDH_MocA"/>
    <property type="match status" value="1"/>
</dbReference>
<dbReference type="EC" id="1.1.1.292" evidence="4"/>
<reference evidence="4 5" key="1">
    <citation type="submission" date="2016-12" db="EMBL/GenBank/DDBJ databases">
        <authorList>
            <person name="Song W.-J."/>
            <person name="Kurnit D.M."/>
        </authorList>
    </citation>
    <scope>NUCLEOTIDE SEQUENCE [LARGE SCALE GENOMIC DNA]</scope>
    <source>
        <strain evidence="4 5">IMCC3135</strain>
    </source>
</reference>